<proteinExistence type="predicted"/>
<evidence type="ECO:0000313" key="1">
    <source>
        <dbReference type="EMBL" id="KAJ4447802.1"/>
    </source>
</evidence>
<dbReference type="EMBL" id="JAJSOF020000005">
    <property type="protein sequence ID" value="KAJ4447802.1"/>
    <property type="molecule type" value="Genomic_DNA"/>
</dbReference>
<evidence type="ECO:0000313" key="2">
    <source>
        <dbReference type="Proteomes" id="UP001148838"/>
    </source>
</evidence>
<gene>
    <name evidence="1" type="ORF">ANN_09810</name>
</gene>
<protein>
    <recommendedName>
        <fullName evidence="3">PHD-type domain-containing protein</fullName>
    </recommendedName>
</protein>
<dbReference type="Gene3D" id="3.30.40.10">
    <property type="entry name" value="Zinc/RING finger domain, C3HC4 (zinc finger)"/>
    <property type="match status" value="1"/>
</dbReference>
<dbReference type="InterPro" id="IPR011011">
    <property type="entry name" value="Znf_FYVE_PHD"/>
</dbReference>
<dbReference type="Proteomes" id="UP001148838">
    <property type="component" value="Unassembled WGS sequence"/>
</dbReference>
<evidence type="ECO:0008006" key="3">
    <source>
        <dbReference type="Google" id="ProtNLM"/>
    </source>
</evidence>
<dbReference type="SUPFAM" id="SSF57903">
    <property type="entry name" value="FYVE/PHD zinc finger"/>
    <property type="match status" value="1"/>
</dbReference>
<dbReference type="InterPro" id="IPR013083">
    <property type="entry name" value="Znf_RING/FYVE/PHD"/>
</dbReference>
<reference evidence="1 2" key="1">
    <citation type="journal article" date="2022" name="Allergy">
        <title>Genome assembly and annotation of Periplaneta americana reveal a comprehensive cockroach allergen profile.</title>
        <authorList>
            <person name="Wang L."/>
            <person name="Xiong Q."/>
            <person name="Saelim N."/>
            <person name="Wang L."/>
            <person name="Nong W."/>
            <person name="Wan A.T."/>
            <person name="Shi M."/>
            <person name="Liu X."/>
            <person name="Cao Q."/>
            <person name="Hui J.H.L."/>
            <person name="Sookrung N."/>
            <person name="Leung T.F."/>
            <person name="Tungtrongchitr A."/>
            <person name="Tsui S.K.W."/>
        </authorList>
    </citation>
    <scope>NUCLEOTIDE SEQUENCE [LARGE SCALE GENOMIC DNA]</scope>
    <source>
        <strain evidence="1">PWHHKU_190912</strain>
    </source>
</reference>
<name>A0ABQ8TP34_PERAM</name>
<keyword evidence="2" id="KW-1185">Reference proteome</keyword>
<accession>A0ABQ8TP34</accession>
<organism evidence="1 2">
    <name type="scientific">Periplaneta americana</name>
    <name type="common">American cockroach</name>
    <name type="synonym">Blatta americana</name>
    <dbReference type="NCBI Taxonomy" id="6978"/>
    <lineage>
        <taxon>Eukaryota</taxon>
        <taxon>Metazoa</taxon>
        <taxon>Ecdysozoa</taxon>
        <taxon>Arthropoda</taxon>
        <taxon>Hexapoda</taxon>
        <taxon>Insecta</taxon>
        <taxon>Pterygota</taxon>
        <taxon>Neoptera</taxon>
        <taxon>Polyneoptera</taxon>
        <taxon>Dictyoptera</taxon>
        <taxon>Blattodea</taxon>
        <taxon>Blattoidea</taxon>
        <taxon>Blattidae</taxon>
        <taxon>Blattinae</taxon>
        <taxon>Periplaneta</taxon>
    </lineage>
</organism>
<sequence length="342" mass="38923">MNFDISNNNNNNSNNNIFNDAVSTTRLFSIDEIGNSEMRQRIRHTLPDIHLTVGENLGKTQPDEIHTVTHKRNETTLGRRKLKFYSAVHSISTCSGAHGQKFLKCVGPCGLRFHLDCLNMSEVEYDFFMKGGISSFKCDECTSAAKAVHGDNTPVKPTKKTDKKIISPTRELELPNLQNDSTVALSNNVDSDGFQTVTRKKFKKRDPKVGTLTNSNLEMAPERIRTKSLFVSRFSPNVNENNIKDSLFHQRKLRSLEITKLKTKYQSYSSFHISVDERDFELINNSDVWPAGCLIAPFFGKLKPEQHFAPPVVVDLGTVKHMLSDLLVLYLYEYKLNIFRFL</sequence>
<comment type="caution">
    <text evidence="1">The sequence shown here is derived from an EMBL/GenBank/DDBJ whole genome shotgun (WGS) entry which is preliminary data.</text>
</comment>